<sequence>MGVAVLHIVVRYLLIPNRGRRIYHQQKNLQREYQFSWDDQGVTVHAEGYLENLRWADITKAKENEAMVLLYRSDYNFSLFPRRCFSGAEEYAQFRSHLVPRLLG</sequence>
<name>A0A192A5T2_9RALS</name>
<evidence type="ECO:0000259" key="1">
    <source>
        <dbReference type="Pfam" id="PF14317"/>
    </source>
</evidence>
<reference evidence="3" key="1">
    <citation type="submission" date="2016-06" db="EMBL/GenBank/DDBJ databases">
        <authorList>
            <person name="Xu Y."/>
            <person name="Nagy A."/>
            <person name="Yan X."/>
            <person name="Kim S.W."/>
            <person name="Haley B."/>
            <person name="Liu N.T."/>
            <person name="Nou X."/>
        </authorList>
    </citation>
    <scope>NUCLEOTIDE SEQUENCE [LARGE SCALE GENOMIC DNA]</scope>
    <source>
        <strain evidence="3">ATCC 49129</strain>
    </source>
</reference>
<dbReference type="InterPro" id="IPR025588">
    <property type="entry name" value="YcxB-like_C"/>
</dbReference>
<dbReference type="Pfam" id="PF14317">
    <property type="entry name" value="YcxB"/>
    <property type="match status" value="1"/>
</dbReference>
<evidence type="ECO:0000313" key="2">
    <source>
        <dbReference type="EMBL" id="ANJ75845.1"/>
    </source>
</evidence>
<keyword evidence="3" id="KW-1185">Reference proteome</keyword>
<dbReference type="EMBL" id="CP016023">
    <property type="protein sequence ID" value="ANJ75845.1"/>
    <property type="molecule type" value="Genomic_DNA"/>
</dbReference>
<dbReference type="Proteomes" id="UP000078572">
    <property type="component" value="Chromosome 2"/>
</dbReference>
<gene>
    <name evidence="2" type="ORF">A9Y76_25625</name>
</gene>
<proteinExistence type="predicted"/>
<feature type="domain" description="YcxB-like C-terminal" evidence="1">
    <location>
        <begin position="37"/>
        <end position="98"/>
    </location>
</feature>
<protein>
    <recommendedName>
        <fullName evidence="1">YcxB-like C-terminal domain-containing protein</fullName>
    </recommendedName>
</protein>
<dbReference type="AlphaFoldDB" id="A0A192A5T2"/>
<accession>A0A192A5T2</accession>
<evidence type="ECO:0000313" key="3">
    <source>
        <dbReference type="Proteomes" id="UP000078572"/>
    </source>
</evidence>
<organism evidence="2 3">
    <name type="scientific">Ralstonia insidiosa</name>
    <dbReference type="NCBI Taxonomy" id="190721"/>
    <lineage>
        <taxon>Bacteria</taxon>
        <taxon>Pseudomonadati</taxon>
        <taxon>Pseudomonadota</taxon>
        <taxon>Betaproteobacteria</taxon>
        <taxon>Burkholderiales</taxon>
        <taxon>Burkholderiaceae</taxon>
        <taxon>Ralstonia</taxon>
    </lineage>
</organism>